<organism evidence="1 2">
    <name type="scientific">Falsiroseomonas selenitidurans</name>
    <dbReference type="NCBI Taxonomy" id="2716335"/>
    <lineage>
        <taxon>Bacteria</taxon>
        <taxon>Pseudomonadati</taxon>
        <taxon>Pseudomonadota</taxon>
        <taxon>Alphaproteobacteria</taxon>
        <taxon>Acetobacterales</taxon>
        <taxon>Roseomonadaceae</taxon>
        <taxon>Falsiroseomonas</taxon>
    </lineage>
</organism>
<evidence type="ECO:0008006" key="3">
    <source>
        <dbReference type="Google" id="ProtNLM"/>
    </source>
</evidence>
<comment type="caution">
    <text evidence="1">The sequence shown here is derived from an EMBL/GenBank/DDBJ whole genome shotgun (WGS) entry which is preliminary data.</text>
</comment>
<dbReference type="RefSeq" id="WP_168033340.1">
    <property type="nucleotide sequence ID" value="NZ_JAAVNE010000032.1"/>
</dbReference>
<sequence>MVWRLRQPPRVTQGTGYKCWAAALECWLGATPDRPSWDQEFLLKFSKWYRNSSNKSLPDGAINAEIFKEMATEDLLGLYMEWYEVPKGQSLGDELFHDYLSTYGYLFLSYTLLSTSQDRNGGIRHCVVIWAADRAGNVNVMNPSSGAYENKTTDDFTGPFLIAYRPAS</sequence>
<proteinExistence type="predicted"/>
<evidence type="ECO:0000313" key="1">
    <source>
        <dbReference type="EMBL" id="NKC32822.1"/>
    </source>
</evidence>
<evidence type="ECO:0000313" key="2">
    <source>
        <dbReference type="Proteomes" id="UP000787635"/>
    </source>
</evidence>
<gene>
    <name evidence="1" type="ORF">HEQ75_18300</name>
</gene>
<name>A0ABX1E6K3_9PROT</name>
<accession>A0ABX1E6K3</accession>
<reference evidence="1 2" key="1">
    <citation type="submission" date="2020-03" db="EMBL/GenBank/DDBJ databases">
        <title>Roseomonas selenitidurans sp. nov. isolated from urban soil.</title>
        <authorList>
            <person name="Liu H."/>
        </authorList>
    </citation>
    <scope>NUCLEOTIDE SEQUENCE [LARGE SCALE GENOMIC DNA]</scope>
    <source>
        <strain evidence="1 2">BU-1</strain>
    </source>
</reference>
<keyword evidence="2" id="KW-1185">Reference proteome</keyword>
<dbReference type="EMBL" id="JAAVNE010000032">
    <property type="protein sequence ID" value="NKC32822.1"/>
    <property type="molecule type" value="Genomic_DNA"/>
</dbReference>
<dbReference type="Proteomes" id="UP000787635">
    <property type="component" value="Unassembled WGS sequence"/>
</dbReference>
<protein>
    <recommendedName>
        <fullName evidence="3">Peptidase C39-like domain-containing protein</fullName>
    </recommendedName>
</protein>